<dbReference type="InterPro" id="IPR009091">
    <property type="entry name" value="RCC1/BLIP-II"/>
</dbReference>
<feature type="compositionally biased region" description="Polar residues" evidence="1">
    <location>
        <begin position="530"/>
        <end position="542"/>
    </location>
</feature>
<feature type="compositionally biased region" description="Polar residues" evidence="1">
    <location>
        <begin position="513"/>
        <end position="522"/>
    </location>
</feature>
<protein>
    <recommendedName>
        <fullName evidence="4">E3 ubiquitin-protein ligase HERC2</fullName>
    </recommendedName>
</protein>
<keyword evidence="3" id="KW-1185">Reference proteome</keyword>
<sequence>MSIAVEVGLLSGKTATVQAGLDEPLHTLRRRAQIALGVGKGLLLDSSGCALNGCAPIKTTSVANGDSLTLHLSRVRVQASRGAFAAILGDGSVVTWGDADFGGDSSAVQGQLQHVQQIQACIGAFAALLGDGSIVTWGDARCGGDSSAVQGQLKDVQQVQASGGAFAAILGDGSVVTWGTARCGGDSSAVHGQLKNVQQVQATTQAFAAILGDGSVVTWGNPRFGGDSTAVQGQLNNVQQVQASRFALIPGAAFDAILSDRPGAAFAAILSDRSVVTWGSAHCGGDSSAVHGQLKNVQQIQDSGGAFAAILGDGSVVTWGAAVCGGNSSAAQGQLKDVQQVQAAGGGAFATFAAILGDGSVVTWGDPRFGLDGSAVHGQLKNVQQAFMGGKIEDEQLETPARAQLRKGPRFLHSFSLMTRFQFAEIRAAHNATKAKWQRARELAAQHVEERKQRELEKQESSRRGSKASVIVNPEELLEVGRQRSGSKEPPTQSGTRSSGMKDFNPRPRVLSKESTATSSRLGSKESPSRRNSQASSMQGTSFAEEDTEDPRRFLWRFGYFRGPPQPELTVDVTGHSDCSGSSWLPGQEKDDLCNAVLLLLVCASTSASAKVVGAGLLSESAVSQLLPVELLRGPDGVSRFQRSLDLLGAAVGDDAFVSAHTNARVDAAAPLLEALAQLEDAQVGLRLLRSCAGYARLVHSMRCTPPTCQHDALQRFDSLVWSSFAGITGLHLDAAQLRQAARAFAHAGLGLRSAARDAFAAYLASVGGCAKACQKLDPAYGSAPLANDPYVLQALAGHNALLSEGALAPEAALAAKQKALTALADAASWREQLAASSVVGRAVLHSEAEPGARAFLAASPSGRTRMDSAIFVAELRQRLGMPDATSDLWCPQCQGVLDRFSLHAATCVAGGERNQRHNALRDLVCSWAERAGMQPEKERPGLLLPQRPEDSRLAQRRPADVYLPSLKGFPAALDLAVVAPQRQESLAQAGQSALAAATAYSRTKEQHLGTAAACTAQGVRFHPLVVEATGAWSREAATILTLISRAVAAREGEPASLVQARYSVVCTLRWNSRADALQWKTKMKLSYMRARLHDRIKKEMGAEYNEHFQETRFAHLGGMKGTTTRLRNWFQTLTGLANEGHLKTELLAMLLRELQVPIPEKSDAELDELQQLLVPIAEEAKPKSPSPAHRARDNDVPQEPEVPVEPYTNKHGPFVTHAQHLVVAL</sequence>
<reference evidence="2 3" key="1">
    <citation type="submission" date="2016-02" db="EMBL/GenBank/DDBJ databases">
        <title>Genome analysis of coral dinoflagellate symbionts highlights evolutionary adaptations to a symbiotic lifestyle.</title>
        <authorList>
            <person name="Aranda M."/>
            <person name="Li Y."/>
            <person name="Liew Y.J."/>
            <person name="Baumgarten S."/>
            <person name="Simakov O."/>
            <person name="Wilson M."/>
            <person name="Piel J."/>
            <person name="Ashoor H."/>
            <person name="Bougouffa S."/>
            <person name="Bajic V.B."/>
            <person name="Ryu T."/>
            <person name="Ravasi T."/>
            <person name="Bayer T."/>
            <person name="Micklem G."/>
            <person name="Kim H."/>
            <person name="Bhak J."/>
            <person name="Lajeunesse T.C."/>
            <person name="Voolstra C.R."/>
        </authorList>
    </citation>
    <scope>NUCLEOTIDE SEQUENCE [LARGE SCALE GENOMIC DNA]</scope>
    <source>
        <strain evidence="2 3">CCMP2467</strain>
    </source>
</reference>
<name>A0A1Q9E490_SYMMI</name>
<evidence type="ECO:0008006" key="4">
    <source>
        <dbReference type="Google" id="ProtNLM"/>
    </source>
</evidence>
<evidence type="ECO:0000256" key="1">
    <source>
        <dbReference type="SAM" id="MobiDB-lite"/>
    </source>
</evidence>
<proteinExistence type="predicted"/>
<feature type="region of interest" description="Disordered" evidence="1">
    <location>
        <begin position="448"/>
        <end position="548"/>
    </location>
</feature>
<gene>
    <name evidence="2" type="ORF">AK812_SmicGene14906</name>
</gene>
<dbReference type="Proteomes" id="UP000186817">
    <property type="component" value="Unassembled WGS sequence"/>
</dbReference>
<dbReference type="PANTHER" id="PTHR48462:SF1">
    <property type="entry name" value="PROTEIN, PUTATIVE-RELATED"/>
    <property type="match status" value="1"/>
</dbReference>
<dbReference type="PANTHER" id="PTHR48462">
    <property type="entry name" value="PROTEIN, PUTATIVE-RELATED"/>
    <property type="match status" value="1"/>
</dbReference>
<dbReference type="AlphaFoldDB" id="A0A1Q9E490"/>
<feature type="compositionally biased region" description="Polar residues" evidence="1">
    <location>
        <begin position="490"/>
        <end position="499"/>
    </location>
</feature>
<comment type="caution">
    <text evidence="2">The sequence shown here is derived from an EMBL/GenBank/DDBJ whole genome shotgun (WGS) entry which is preliminary data.</text>
</comment>
<accession>A0A1Q9E490</accession>
<dbReference type="Gene3D" id="2.130.10.30">
    <property type="entry name" value="Regulator of chromosome condensation 1/beta-lactamase-inhibitor protein II"/>
    <property type="match status" value="2"/>
</dbReference>
<dbReference type="SUPFAM" id="SSF50985">
    <property type="entry name" value="RCC1/BLIP-II"/>
    <property type="match status" value="2"/>
</dbReference>
<feature type="compositionally biased region" description="Low complexity" evidence="1">
    <location>
        <begin position="1198"/>
        <end position="1207"/>
    </location>
</feature>
<evidence type="ECO:0000313" key="2">
    <source>
        <dbReference type="EMBL" id="OLQ02238.1"/>
    </source>
</evidence>
<dbReference type="OrthoDB" id="424733at2759"/>
<organism evidence="2 3">
    <name type="scientific">Symbiodinium microadriaticum</name>
    <name type="common">Dinoflagellate</name>
    <name type="synonym">Zooxanthella microadriatica</name>
    <dbReference type="NCBI Taxonomy" id="2951"/>
    <lineage>
        <taxon>Eukaryota</taxon>
        <taxon>Sar</taxon>
        <taxon>Alveolata</taxon>
        <taxon>Dinophyceae</taxon>
        <taxon>Suessiales</taxon>
        <taxon>Symbiodiniaceae</taxon>
        <taxon>Symbiodinium</taxon>
    </lineage>
</organism>
<evidence type="ECO:0000313" key="3">
    <source>
        <dbReference type="Proteomes" id="UP000186817"/>
    </source>
</evidence>
<feature type="compositionally biased region" description="Basic and acidic residues" evidence="1">
    <location>
        <begin position="448"/>
        <end position="463"/>
    </location>
</feature>
<dbReference type="EMBL" id="LSRX01000269">
    <property type="protein sequence ID" value="OLQ02238.1"/>
    <property type="molecule type" value="Genomic_DNA"/>
</dbReference>
<feature type="region of interest" description="Disordered" evidence="1">
    <location>
        <begin position="1179"/>
        <end position="1212"/>
    </location>
</feature>